<dbReference type="GO" id="GO:0006465">
    <property type="term" value="P:signal peptide processing"/>
    <property type="evidence" value="ECO:0007669"/>
    <property type="project" value="InterPro"/>
</dbReference>
<feature type="signal peptide" evidence="14">
    <location>
        <begin position="1"/>
        <end position="20"/>
    </location>
</feature>
<keyword evidence="11" id="KW-0472">Membrane</keyword>
<evidence type="ECO:0000256" key="1">
    <source>
        <dbReference type="ARBA" id="ARBA00004434"/>
    </source>
</evidence>
<dbReference type="InterPro" id="IPR000223">
    <property type="entry name" value="Pept_S26A_signal_pept_1"/>
</dbReference>
<evidence type="ECO:0000313" key="16">
    <source>
        <dbReference type="EMBL" id="KAI6660250.1"/>
    </source>
</evidence>
<dbReference type="EMBL" id="JAKMXF010000036">
    <property type="protein sequence ID" value="KAI6660250.1"/>
    <property type="molecule type" value="Genomic_DNA"/>
</dbReference>
<reference evidence="16 17" key="1">
    <citation type="journal article" date="2023" name="BMC Biol.">
        <title>The compact genome of the sponge Oopsacas minuta (Hexactinellida) is lacking key metazoan core genes.</title>
        <authorList>
            <person name="Santini S."/>
            <person name="Schenkelaars Q."/>
            <person name="Jourda C."/>
            <person name="Duchesne M."/>
            <person name="Belahbib H."/>
            <person name="Rocher C."/>
            <person name="Selva M."/>
            <person name="Riesgo A."/>
            <person name="Vervoort M."/>
            <person name="Leys S.P."/>
            <person name="Kodjabachian L."/>
            <person name="Le Bivic A."/>
            <person name="Borchiellini C."/>
            <person name="Claverie J.M."/>
            <person name="Renard E."/>
        </authorList>
    </citation>
    <scope>NUCLEOTIDE SEQUENCE [LARGE SCALE GENOMIC DNA]</scope>
    <source>
        <strain evidence="16">SPO-2</strain>
    </source>
</reference>
<feature type="active site" evidence="13">
    <location>
        <position position="79"/>
    </location>
</feature>
<dbReference type="Gene3D" id="2.10.109.10">
    <property type="entry name" value="Umud Fragment, subunit A"/>
    <property type="match status" value="1"/>
</dbReference>
<comment type="subunit">
    <text evidence="3">Heterodimer of 2 subunits, IMMPL1 and IMMPL2.</text>
</comment>
<dbReference type="GO" id="GO:0006627">
    <property type="term" value="P:protein processing involved in protein targeting to mitochondrion"/>
    <property type="evidence" value="ECO:0007669"/>
    <property type="project" value="InterPro"/>
</dbReference>
<dbReference type="InterPro" id="IPR019758">
    <property type="entry name" value="Pept_S26A_signal_pept_1_CS"/>
</dbReference>
<dbReference type="InterPro" id="IPR037730">
    <property type="entry name" value="IMP2"/>
</dbReference>
<evidence type="ECO:0000256" key="11">
    <source>
        <dbReference type="ARBA" id="ARBA00023136"/>
    </source>
</evidence>
<evidence type="ECO:0000256" key="7">
    <source>
        <dbReference type="ARBA" id="ARBA00022792"/>
    </source>
</evidence>
<gene>
    <name evidence="16" type="ORF">LOD99_10448</name>
</gene>
<dbReference type="AlphaFoldDB" id="A0AAV7KHS4"/>
<name>A0AAV7KHS4_9METZ</name>
<dbReference type="GO" id="GO:0004252">
    <property type="term" value="F:serine-type endopeptidase activity"/>
    <property type="evidence" value="ECO:0007669"/>
    <property type="project" value="InterPro"/>
</dbReference>
<keyword evidence="17" id="KW-1185">Reference proteome</keyword>
<feature type="domain" description="Peptidase S26" evidence="15">
    <location>
        <begin position="98"/>
        <end position="139"/>
    </location>
</feature>
<dbReference type="InterPro" id="IPR019533">
    <property type="entry name" value="Peptidase_S26"/>
</dbReference>
<feature type="chain" id="PRO_5043967155" description="Mitochondrial inner membrane protease subunit 2" evidence="14">
    <location>
        <begin position="21"/>
        <end position="148"/>
    </location>
</feature>
<feature type="domain" description="Peptidase S26" evidence="15">
    <location>
        <begin position="6"/>
        <end position="92"/>
    </location>
</feature>
<dbReference type="CDD" id="cd06530">
    <property type="entry name" value="S26_SPase_I"/>
    <property type="match status" value="1"/>
</dbReference>
<sequence>MLVRPIQACVASFFITLTVCDNIVTVAVVSGESMCPTLNPVERRFSDLVLVRKLGINSLKTGDLITLTSPRDPKETLVKRITGVEGEYIRTRSYKTRYLTVPRGHVWVEGDNANRSVDSNVYGPVSQGLITGKLLCVLWPSFRLLNNS</sequence>
<evidence type="ECO:0000256" key="3">
    <source>
        <dbReference type="ARBA" id="ARBA00011805"/>
    </source>
</evidence>
<dbReference type="GO" id="GO:0042720">
    <property type="term" value="C:mitochondrial inner membrane peptidase complex"/>
    <property type="evidence" value="ECO:0007669"/>
    <property type="project" value="InterPro"/>
</dbReference>
<evidence type="ECO:0000256" key="12">
    <source>
        <dbReference type="ARBA" id="ARBA00032718"/>
    </source>
</evidence>
<evidence type="ECO:0000256" key="13">
    <source>
        <dbReference type="PIRSR" id="PIRSR600223-1"/>
    </source>
</evidence>
<proteinExistence type="inferred from homology"/>
<evidence type="ECO:0000256" key="6">
    <source>
        <dbReference type="ARBA" id="ARBA00022692"/>
    </source>
</evidence>
<evidence type="ECO:0000256" key="5">
    <source>
        <dbReference type="ARBA" id="ARBA00022670"/>
    </source>
</evidence>
<evidence type="ECO:0000256" key="2">
    <source>
        <dbReference type="ARBA" id="ARBA00007066"/>
    </source>
</evidence>
<evidence type="ECO:0000256" key="9">
    <source>
        <dbReference type="ARBA" id="ARBA00022989"/>
    </source>
</evidence>
<evidence type="ECO:0000259" key="15">
    <source>
        <dbReference type="Pfam" id="PF10502"/>
    </source>
</evidence>
<evidence type="ECO:0000256" key="4">
    <source>
        <dbReference type="ARBA" id="ARBA00013650"/>
    </source>
</evidence>
<feature type="active site" evidence="13">
    <location>
        <position position="33"/>
    </location>
</feature>
<accession>A0AAV7KHS4</accession>
<keyword evidence="6" id="KW-0812">Transmembrane</keyword>
<dbReference type="Proteomes" id="UP001165289">
    <property type="component" value="Unassembled WGS sequence"/>
</dbReference>
<dbReference type="SUPFAM" id="SSF51306">
    <property type="entry name" value="LexA/Signal peptidase"/>
    <property type="match status" value="1"/>
</dbReference>
<comment type="subcellular location">
    <subcellularLocation>
        <location evidence="1">Mitochondrion inner membrane</location>
        <topology evidence="1">Single-pass membrane protein</topology>
    </subcellularLocation>
</comment>
<evidence type="ECO:0000256" key="8">
    <source>
        <dbReference type="ARBA" id="ARBA00022801"/>
    </source>
</evidence>
<keyword evidence="5 16" id="KW-0645">Protease</keyword>
<dbReference type="PANTHER" id="PTHR46041">
    <property type="entry name" value="MITOCHONDRIAL INNER MEMBRANE PROTEASE SUBUNIT 2"/>
    <property type="match status" value="1"/>
</dbReference>
<dbReference type="PRINTS" id="PR00727">
    <property type="entry name" value="LEADERPTASE"/>
</dbReference>
<comment type="caution">
    <text evidence="16">The sequence shown here is derived from an EMBL/GenBank/DDBJ whole genome shotgun (WGS) entry which is preliminary data.</text>
</comment>
<comment type="similarity">
    <text evidence="2">Belongs to the peptidase S26 family. IMP2 subfamily.</text>
</comment>
<organism evidence="16 17">
    <name type="scientific">Oopsacas minuta</name>
    <dbReference type="NCBI Taxonomy" id="111878"/>
    <lineage>
        <taxon>Eukaryota</taxon>
        <taxon>Metazoa</taxon>
        <taxon>Porifera</taxon>
        <taxon>Hexactinellida</taxon>
        <taxon>Hexasterophora</taxon>
        <taxon>Lyssacinosida</taxon>
        <taxon>Leucopsacidae</taxon>
        <taxon>Oopsacas</taxon>
    </lineage>
</organism>
<keyword evidence="7" id="KW-0999">Mitochondrion inner membrane</keyword>
<evidence type="ECO:0000256" key="10">
    <source>
        <dbReference type="ARBA" id="ARBA00023128"/>
    </source>
</evidence>
<keyword evidence="9" id="KW-1133">Transmembrane helix</keyword>
<dbReference type="PROSITE" id="PS00761">
    <property type="entry name" value="SPASE_I_3"/>
    <property type="match status" value="1"/>
</dbReference>
<protein>
    <recommendedName>
        <fullName evidence="4">Mitochondrial inner membrane protease subunit 2</fullName>
    </recommendedName>
    <alternativeName>
        <fullName evidence="12">IMP2-like protein</fullName>
    </alternativeName>
</protein>
<keyword evidence="8" id="KW-0378">Hydrolase</keyword>
<dbReference type="PANTHER" id="PTHR46041:SF2">
    <property type="entry name" value="MITOCHONDRIAL INNER MEMBRANE PROTEASE SUBUNIT 2"/>
    <property type="match status" value="1"/>
</dbReference>
<dbReference type="InterPro" id="IPR036286">
    <property type="entry name" value="LexA/Signal_pep-like_sf"/>
</dbReference>
<keyword evidence="14" id="KW-0732">Signal</keyword>
<keyword evidence="10" id="KW-0496">Mitochondrion</keyword>
<evidence type="ECO:0000313" key="17">
    <source>
        <dbReference type="Proteomes" id="UP001165289"/>
    </source>
</evidence>
<evidence type="ECO:0000256" key="14">
    <source>
        <dbReference type="SAM" id="SignalP"/>
    </source>
</evidence>
<dbReference type="Pfam" id="PF10502">
    <property type="entry name" value="Peptidase_S26"/>
    <property type="match status" value="2"/>
</dbReference>